<dbReference type="InterPro" id="IPR028896">
    <property type="entry name" value="GcvT/YgfZ/DmdA"/>
</dbReference>
<protein>
    <recommendedName>
        <fullName evidence="4 12">Aminomethyltransferase</fullName>
        <ecNumber evidence="4 12">2.1.2.10</ecNumber>
    </recommendedName>
    <alternativeName>
        <fullName evidence="9 12">Glycine cleavage system T protein</fullName>
    </alternativeName>
</protein>
<dbReference type="Gene3D" id="3.30.70.1400">
    <property type="entry name" value="Aminomethyltransferase beta-barrel domains"/>
    <property type="match status" value="1"/>
</dbReference>
<evidence type="ECO:0000256" key="9">
    <source>
        <dbReference type="ARBA" id="ARBA00031395"/>
    </source>
</evidence>
<keyword evidence="15" id="KW-0489">Methyltransferase</keyword>
<comment type="catalytic activity">
    <reaction evidence="10 12">
        <text>N(6)-[(R)-S(8)-aminomethyldihydrolipoyl]-L-lysyl-[protein] + (6S)-5,6,7,8-tetrahydrofolate = N(6)-[(R)-dihydrolipoyl]-L-lysyl-[protein] + (6R)-5,10-methylene-5,6,7,8-tetrahydrofolate + NH4(+)</text>
        <dbReference type="Rhea" id="RHEA:16945"/>
        <dbReference type="Rhea" id="RHEA-COMP:10475"/>
        <dbReference type="Rhea" id="RHEA-COMP:10492"/>
        <dbReference type="ChEBI" id="CHEBI:15636"/>
        <dbReference type="ChEBI" id="CHEBI:28938"/>
        <dbReference type="ChEBI" id="CHEBI:57453"/>
        <dbReference type="ChEBI" id="CHEBI:83100"/>
        <dbReference type="ChEBI" id="CHEBI:83143"/>
        <dbReference type="EC" id="2.1.2.10"/>
    </reaction>
</comment>
<dbReference type="Gene3D" id="2.40.30.110">
    <property type="entry name" value="Aminomethyltransferase beta-barrel domains"/>
    <property type="match status" value="1"/>
</dbReference>
<dbReference type="GO" id="GO:0005960">
    <property type="term" value="C:glycine cleavage complex"/>
    <property type="evidence" value="ECO:0007669"/>
    <property type="project" value="InterPro"/>
</dbReference>
<evidence type="ECO:0000256" key="1">
    <source>
        <dbReference type="ARBA" id="ARBA00004173"/>
    </source>
</evidence>
<evidence type="ECO:0000259" key="13">
    <source>
        <dbReference type="Pfam" id="PF01571"/>
    </source>
</evidence>
<dbReference type="SUPFAM" id="SSF101790">
    <property type="entry name" value="Aminomethyltransferase beta-barrel domain"/>
    <property type="match status" value="1"/>
</dbReference>
<keyword evidence="8 12" id="KW-0496">Mitochondrion</keyword>
<feature type="domain" description="Aminomethyltransferase C-terminal" evidence="14">
    <location>
        <begin position="383"/>
        <end position="460"/>
    </location>
</feature>
<evidence type="ECO:0000313" key="15">
    <source>
        <dbReference type="EMBL" id="RKF80246.1"/>
    </source>
</evidence>
<dbReference type="PANTHER" id="PTHR43757">
    <property type="entry name" value="AMINOMETHYLTRANSFERASE"/>
    <property type="match status" value="1"/>
</dbReference>
<dbReference type="FunFam" id="4.10.1250.10:FF:000002">
    <property type="entry name" value="Aminomethyltransferase"/>
    <property type="match status" value="1"/>
</dbReference>
<feature type="binding site" evidence="11">
    <location>
        <position position="288"/>
    </location>
    <ligand>
        <name>substrate</name>
    </ligand>
</feature>
<dbReference type="FunFam" id="3.30.70.1400:FF:000001">
    <property type="entry name" value="Aminomethyltransferase"/>
    <property type="match status" value="1"/>
</dbReference>
<keyword evidence="6 12" id="KW-0808">Transferase</keyword>
<dbReference type="GO" id="GO:0032259">
    <property type="term" value="P:methylation"/>
    <property type="evidence" value="ECO:0007669"/>
    <property type="project" value="UniProtKB-KW"/>
</dbReference>
<evidence type="ECO:0000313" key="16">
    <source>
        <dbReference type="Proteomes" id="UP000285405"/>
    </source>
</evidence>
<evidence type="ECO:0000256" key="7">
    <source>
        <dbReference type="ARBA" id="ARBA00022946"/>
    </source>
</evidence>
<dbReference type="PIRSF" id="PIRSF006487">
    <property type="entry name" value="GcvT"/>
    <property type="match status" value="1"/>
</dbReference>
<sequence>MNCLGANVRLTGAVLPMGIAPRSGLCQSLTNPRRQYSKSQIFSVRAKRAWSGQSPSLTIRNTNVRHASSSIPPESPRKTPLHDLHIAHKGVMVKFGGYMLPIQYGNQSITESHLFTRENASLFDVSHMVQHTLSGPGAVAFLERITPSDFTGLPTRSSKLSVLLWPKTGGIVDDTMITRLGPQSFYLVTNAGCREKDINYLRNQLEEFEKSNGEKVKWEVLEDHGLVALQGPLSEEIISNVLVEAEVKDLKKMYFSQSQYIKIKLSDESKSSALLITRGGYTGEDGFEISIPNNEMVKVTERLLQSASDEKLRFAGLAARDSLRLEAGMCLYGHDLNDLITPVEAGLSWVIGKNRRTDGNFNGAEVIIPQLTPANKGGKGVSKRRVGLIVEGAPAREGTNIVDAEGSQIGVITSGCPSPSLGKNISMGYVKDGFHRPGTNINVMVRGKGRKAEVTKMPFVPSKYWKEPTSA</sequence>
<dbReference type="SUPFAM" id="SSF103025">
    <property type="entry name" value="Folate-binding domain"/>
    <property type="match status" value="1"/>
</dbReference>
<evidence type="ECO:0000259" key="14">
    <source>
        <dbReference type="Pfam" id="PF08669"/>
    </source>
</evidence>
<evidence type="ECO:0000256" key="11">
    <source>
        <dbReference type="PIRSR" id="PIRSR006487-1"/>
    </source>
</evidence>
<accession>A0A420J0D3</accession>
<keyword evidence="7 12" id="KW-0809">Transit peptide</keyword>
<dbReference type="Gene3D" id="3.30.1360.120">
    <property type="entry name" value="Probable tRNA modification gtpase trme, domain 1"/>
    <property type="match status" value="1"/>
</dbReference>
<dbReference type="GO" id="GO:0005739">
    <property type="term" value="C:mitochondrion"/>
    <property type="evidence" value="ECO:0007669"/>
    <property type="project" value="UniProtKB-SubCell"/>
</dbReference>
<evidence type="ECO:0000256" key="10">
    <source>
        <dbReference type="ARBA" id="ARBA00047665"/>
    </source>
</evidence>
<gene>
    <name evidence="15" type="ORF">GcC1_038024</name>
</gene>
<dbReference type="InterPro" id="IPR006223">
    <property type="entry name" value="GcvT"/>
</dbReference>
<evidence type="ECO:0000256" key="5">
    <source>
        <dbReference type="ARBA" id="ARBA00022576"/>
    </source>
</evidence>
<dbReference type="FunFam" id="2.40.30.110:FF:000002">
    <property type="entry name" value="Aminomethyltransferase"/>
    <property type="match status" value="1"/>
</dbReference>
<dbReference type="NCBIfam" id="TIGR00528">
    <property type="entry name" value="gcvT"/>
    <property type="match status" value="1"/>
</dbReference>
<comment type="subunit">
    <text evidence="3 12">The glycine cleavage system is composed of four proteins: P, T, L and H.</text>
</comment>
<evidence type="ECO:0000256" key="8">
    <source>
        <dbReference type="ARBA" id="ARBA00023128"/>
    </source>
</evidence>
<dbReference type="NCBIfam" id="NF001567">
    <property type="entry name" value="PRK00389.1"/>
    <property type="match status" value="1"/>
</dbReference>
<name>A0A420J0D3_9PEZI</name>
<dbReference type="Pfam" id="PF08669">
    <property type="entry name" value="GCV_T_C"/>
    <property type="match status" value="1"/>
</dbReference>
<dbReference type="InterPro" id="IPR029043">
    <property type="entry name" value="GcvT/YgfZ_C"/>
</dbReference>
<proteinExistence type="inferred from homology"/>
<dbReference type="InterPro" id="IPR006222">
    <property type="entry name" value="GCVT_N"/>
</dbReference>
<dbReference type="EMBL" id="MCBR01003864">
    <property type="protein sequence ID" value="RKF80246.1"/>
    <property type="molecule type" value="Genomic_DNA"/>
</dbReference>
<dbReference type="GO" id="GO:0008483">
    <property type="term" value="F:transaminase activity"/>
    <property type="evidence" value="ECO:0007669"/>
    <property type="project" value="UniProtKB-KW"/>
</dbReference>
<evidence type="ECO:0000256" key="4">
    <source>
        <dbReference type="ARBA" id="ARBA00012616"/>
    </source>
</evidence>
<dbReference type="Gene3D" id="4.10.1250.10">
    <property type="entry name" value="Aminomethyltransferase fragment"/>
    <property type="match status" value="1"/>
</dbReference>
<comment type="similarity">
    <text evidence="2 12">Belongs to the GcvT family.</text>
</comment>
<keyword evidence="5 12" id="KW-0032">Aminotransferase</keyword>
<comment type="function">
    <text evidence="12">The glycine cleavage system catalyzes the degradation of glycine.</text>
</comment>
<dbReference type="OrthoDB" id="10263536at2759"/>
<dbReference type="GO" id="GO:0008168">
    <property type="term" value="F:methyltransferase activity"/>
    <property type="evidence" value="ECO:0007669"/>
    <property type="project" value="UniProtKB-KW"/>
</dbReference>
<dbReference type="GO" id="GO:0004047">
    <property type="term" value="F:aminomethyltransferase activity"/>
    <property type="evidence" value="ECO:0007669"/>
    <property type="project" value="UniProtKB-EC"/>
</dbReference>
<feature type="domain" description="GCVT N-terminal" evidence="13">
    <location>
        <begin position="81"/>
        <end position="354"/>
    </location>
</feature>
<dbReference type="EC" id="2.1.2.10" evidence="4 12"/>
<evidence type="ECO:0000256" key="3">
    <source>
        <dbReference type="ARBA" id="ARBA00011690"/>
    </source>
</evidence>
<dbReference type="InterPro" id="IPR027266">
    <property type="entry name" value="TrmE/GcvT-like"/>
</dbReference>
<dbReference type="PANTHER" id="PTHR43757:SF2">
    <property type="entry name" value="AMINOMETHYLTRANSFERASE, MITOCHONDRIAL"/>
    <property type="match status" value="1"/>
</dbReference>
<reference evidence="15 16" key="1">
    <citation type="journal article" date="2018" name="BMC Genomics">
        <title>Comparative genome analyses reveal sequence features reflecting distinct modes of host-adaptation between dicot and monocot powdery mildew.</title>
        <authorList>
            <person name="Wu Y."/>
            <person name="Ma X."/>
            <person name="Pan Z."/>
            <person name="Kale S.D."/>
            <person name="Song Y."/>
            <person name="King H."/>
            <person name="Zhang Q."/>
            <person name="Presley C."/>
            <person name="Deng X."/>
            <person name="Wei C.I."/>
            <person name="Xiao S."/>
        </authorList>
    </citation>
    <scope>NUCLEOTIDE SEQUENCE [LARGE SCALE GENOMIC DNA]</scope>
    <source>
        <strain evidence="15">UCSC1</strain>
    </source>
</reference>
<dbReference type="Proteomes" id="UP000285405">
    <property type="component" value="Unassembled WGS sequence"/>
</dbReference>
<organism evidence="15 16">
    <name type="scientific">Golovinomyces cichoracearum</name>
    <dbReference type="NCBI Taxonomy" id="62708"/>
    <lineage>
        <taxon>Eukaryota</taxon>
        <taxon>Fungi</taxon>
        <taxon>Dikarya</taxon>
        <taxon>Ascomycota</taxon>
        <taxon>Pezizomycotina</taxon>
        <taxon>Leotiomycetes</taxon>
        <taxon>Erysiphales</taxon>
        <taxon>Erysiphaceae</taxon>
        <taxon>Golovinomyces</taxon>
    </lineage>
</organism>
<dbReference type="InterPro" id="IPR013977">
    <property type="entry name" value="GcvT_C"/>
</dbReference>
<dbReference type="Pfam" id="PF01571">
    <property type="entry name" value="GCV_T"/>
    <property type="match status" value="1"/>
</dbReference>
<dbReference type="GO" id="GO:0006546">
    <property type="term" value="P:glycine catabolic process"/>
    <property type="evidence" value="ECO:0007669"/>
    <property type="project" value="InterPro"/>
</dbReference>
<comment type="caution">
    <text evidence="15">The sequence shown here is derived from an EMBL/GenBank/DDBJ whole genome shotgun (WGS) entry which is preliminary data.</text>
</comment>
<comment type="subcellular location">
    <subcellularLocation>
        <location evidence="1 12">Mitochondrion</location>
    </subcellularLocation>
</comment>
<dbReference type="AlphaFoldDB" id="A0A420J0D3"/>
<evidence type="ECO:0000256" key="6">
    <source>
        <dbReference type="ARBA" id="ARBA00022679"/>
    </source>
</evidence>
<evidence type="ECO:0000256" key="2">
    <source>
        <dbReference type="ARBA" id="ARBA00008609"/>
    </source>
</evidence>
<evidence type="ECO:0000256" key="12">
    <source>
        <dbReference type="RuleBase" id="RU003981"/>
    </source>
</evidence>